<sequence length="466" mass="54608">MKVVYLLLLFFLNFAIINAEKENVKIFVANQLNQNVIWGTIKGDHFYPRDTVIFFNDFVRFHMPNNINYGVCRLVLGQSAIAKVMNEPPQQLDFIFNGEDIVIETDFNAPLDSAKDIESLENQIWFEFLRKEKIYQEQVKELVMQINHFQKNDDTYYTLAKRTEIIGKYNKLQKDRDKLIASVTQNYPNLYASKLIKIKQEPFLNGNLSEQEREEVQKKHYFDNIDFSDESLMNSSAYTDKVFKYFMLYAQKGLSKEKKVDEFKKAIDVILYKTSQNPNVSAFIVDYLMRGFEKLGLDNLQTHISDFYMIPHGCSGDNNTLERRLAFQQMKKGDKIPDFTLDDWDGEQFKLYQSDTDYKLILFWETSCPMCKKILPPLKNWYFNKNIDLEVFAISIDEDKKAWKTSISKNDYPWINLNEANKWDGKVATAYNLYATPTMFLLDGENRILAKPIDFNGLLEAVLGLE</sequence>
<dbReference type="InterPro" id="IPR050553">
    <property type="entry name" value="Thioredoxin_ResA/DsbE_sf"/>
</dbReference>
<dbReference type="OrthoDB" id="1114096at2"/>
<dbReference type="Pfam" id="PF00578">
    <property type="entry name" value="AhpC-TSA"/>
    <property type="match status" value="1"/>
</dbReference>
<name>W7YTL0_9BACT</name>
<dbReference type="PANTHER" id="PTHR42852:SF13">
    <property type="entry name" value="PROTEIN DIPZ"/>
    <property type="match status" value="1"/>
</dbReference>
<reference evidence="2 3" key="1">
    <citation type="journal article" date="2014" name="Genome Announc.">
        <title>Draft Genome Sequence of Cytophaga fermentans JCM 21142T, a Facultative Anaerobe Isolated from Marine Mud.</title>
        <authorList>
            <person name="Starns D."/>
            <person name="Oshima K."/>
            <person name="Suda W."/>
            <person name="Iino T."/>
            <person name="Yuki M."/>
            <person name="Inoue J."/>
            <person name="Kitamura K."/>
            <person name="Iida T."/>
            <person name="Darby A."/>
            <person name="Hattori M."/>
            <person name="Ohkuma M."/>
        </authorList>
    </citation>
    <scope>NUCLEOTIDE SEQUENCE [LARGE SCALE GENOMIC DNA]</scope>
    <source>
        <strain evidence="2 3">JCM 21142</strain>
    </source>
</reference>
<proteinExistence type="predicted"/>
<feature type="domain" description="Thioredoxin" evidence="1">
    <location>
        <begin position="330"/>
        <end position="466"/>
    </location>
</feature>
<evidence type="ECO:0000313" key="2">
    <source>
        <dbReference type="EMBL" id="GAF05794.1"/>
    </source>
</evidence>
<dbReference type="eggNOG" id="COG0526">
    <property type="taxonomic scope" value="Bacteria"/>
</dbReference>
<evidence type="ECO:0000259" key="1">
    <source>
        <dbReference type="PROSITE" id="PS51352"/>
    </source>
</evidence>
<accession>W7YTL0</accession>
<evidence type="ECO:0000313" key="3">
    <source>
        <dbReference type="Proteomes" id="UP000019402"/>
    </source>
</evidence>
<dbReference type="RefSeq" id="WP_027472379.1">
    <property type="nucleotide sequence ID" value="NZ_BAMD01000127.1"/>
</dbReference>
<dbReference type="AlphaFoldDB" id="W7YTL0"/>
<comment type="caution">
    <text evidence="2">The sequence shown here is derived from an EMBL/GenBank/DDBJ whole genome shotgun (WGS) entry which is preliminary data.</text>
</comment>
<dbReference type="SUPFAM" id="SSF52833">
    <property type="entry name" value="Thioredoxin-like"/>
    <property type="match status" value="1"/>
</dbReference>
<dbReference type="InterPro" id="IPR036249">
    <property type="entry name" value="Thioredoxin-like_sf"/>
</dbReference>
<dbReference type="PANTHER" id="PTHR42852">
    <property type="entry name" value="THIOL:DISULFIDE INTERCHANGE PROTEIN DSBE"/>
    <property type="match status" value="1"/>
</dbReference>
<dbReference type="Proteomes" id="UP000019402">
    <property type="component" value="Unassembled WGS sequence"/>
</dbReference>
<dbReference type="EMBL" id="BAMD01000127">
    <property type="protein sequence ID" value="GAF05794.1"/>
    <property type="molecule type" value="Genomic_DNA"/>
</dbReference>
<dbReference type="PROSITE" id="PS51352">
    <property type="entry name" value="THIOREDOXIN_2"/>
    <property type="match status" value="1"/>
</dbReference>
<gene>
    <name evidence="2" type="ORF">JCM21142_104547</name>
</gene>
<dbReference type="CDD" id="cd02966">
    <property type="entry name" value="TlpA_like_family"/>
    <property type="match status" value="1"/>
</dbReference>
<organism evidence="2 3">
    <name type="scientific">Saccharicrinis fermentans DSM 9555 = JCM 21142</name>
    <dbReference type="NCBI Taxonomy" id="869213"/>
    <lineage>
        <taxon>Bacteria</taxon>
        <taxon>Pseudomonadati</taxon>
        <taxon>Bacteroidota</taxon>
        <taxon>Bacteroidia</taxon>
        <taxon>Marinilabiliales</taxon>
        <taxon>Marinilabiliaceae</taxon>
        <taxon>Saccharicrinis</taxon>
    </lineage>
</organism>
<dbReference type="InterPro" id="IPR000866">
    <property type="entry name" value="AhpC/TSA"/>
</dbReference>
<dbReference type="InterPro" id="IPR013766">
    <property type="entry name" value="Thioredoxin_domain"/>
</dbReference>
<keyword evidence="3" id="KW-1185">Reference proteome</keyword>
<dbReference type="STRING" id="869213.GCA_000517085_02879"/>
<protein>
    <submittedName>
        <fullName evidence="2">Thiol-disulfide oxidoreductase ResA</fullName>
    </submittedName>
</protein>
<dbReference type="Gene3D" id="3.40.30.10">
    <property type="entry name" value="Glutaredoxin"/>
    <property type="match status" value="1"/>
</dbReference>